<dbReference type="EMBL" id="SPLM01000114">
    <property type="protein sequence ID" value="TMW57812.1"/>
    <property type="molecule type" value="Genomic_DNA"/>
</dbReference>
<accession>A0A8K1FFM7</accession>
<name>A0A8K1FFM7_PYTOL</name>
<evidence type="ECO:0008006" key="4">
    <source>
        <dbReference type="Google" id="ProtNLM"/>
    </source>
</evidence>
<reference evidence="2" key="1">
    <citation type="submission" date="2019-03" db="EMBL/GenBank/DDBJ databases">
        <title>Long read genome sequence of the mycoparasitic Pythium oligandrum ATCC 38472 isolated from sugarbeet rhizosphere.</title>
        <authorList>
            <person name="Gaulin E."/>
        </authorList>
    </citation>
    <scope>NUCLEOTIDE SEQUENCE</scope>
    <source>
        <strain evidence="2">ATCC 38472_TT</strain>
    </source>
</reference>
<evidence type="ECO:0000256" key="1">
    <source>
        <dbReference type="SAM" id="MobiDB-lite"/>
    </source>
</evidence>
<comment type="caution">
    <text evidence="2">The sequence shown here is derived from an EMBL/GenBank/DDBJ whole genome shotgun (WGS) entry which is preliminary data.</text>
</comment>
<feature type="region of interest" description="Disordered" evidence="1">
    <location>
        <begin position="22"/>
        <end position="50"/>
    </location>
</feature>
<protein>
    <recommendedName>
        <fullName evidence="4">BZIP domain-containing protein</fullName>
    </recommendedName>
</protein>
<sequence length="312" mass="35483">MSVVMLPSIHSATSALSQLKTDNAYLLPPRPDEDPARRAKTNSERGKEFRAKRKKYEGELETAVYRLRAQVADLTLSRSVWERKLLETRQCETGSLVRLIRQYFDMFRFGLRDSTHLAGTKRTLMPSDPTADHIRQQELFIRQVMDQNVSVGDQAGPEASIAQWRMYTISHDSLRNEPYRIVTLGSEELPVVEVYSKVRARISRNTFRFMFPSALGREDLVQKFLHREVVYDSVFRFQFTEEGKIAVESADIGFVDGLLAAGFSLNEITELMQLSVVTPQCMIPEPVEVEEPSPSTSKLNVGFLLTADETEA</sequence>
<evidence type="ECO:0000313" key="3">
    <source>
        <dbReference type="Proteomes" id="UP000794436"/>
    </source>
</evidence>
<dbReference type="AlphaFoldDB" id="A0A8K1FFM7"/>
<evidence type="ECO:0000313" key="2">
    <source>
        <dbReference type="EMBL" id="TMW57812.1"/>
    </source>
</evidence>
<proteinExistence type="predicted"/>
<dbReference type="OrthoDB" id="75885at2759"/>
<organism evidence="2 3">
    <name type="scientific">Pythium oligandrum</name>
    <name type="common">Mycoparasitic fungus</name>
    <dbReference type="NCBI Taxonomy" id="41045"/>
    <lineage>
        <taxon>Eukaryota</taxon>
        <taxon>Sar</taxon>
        <taxon>Stramenopiles</taxon>
        <taxon>Oomycota</taxon>
        <taxon>Peronosporomycetes</taxon>
        <taxon>Pythiales</taxon>
        <taxon>Pythiaceae</taxon>
        <taxon>Pythium</taxon>
    </lineage>
</organism>
<feature type="compositionally biased region" description="Basic and acidic residues" evidence="1">
    <location>
        <begin position="30"/>
        <end position="49"/>
    </location>
</feature>
<gene>
    <name evidence="2" type="ORF">Poli38472_014415</name>
</gene>
<keyword evidence="3" id="KW-1185">Reference proteome</keyword>
<dbReference type="Proteomes" id="UP000794436">
    <property type="component" value="Unassembled WGS sequence"/>
</dbReference>